<dbReference type="AlphaFoldDB" id="A0AAV9JU57"/>
<proteinExistence type="predicted"/>
<dbReference type="Proteomes" id="UP001324427">
    <property type="component" value="Unassembled WGS sequence"/>
</dbReference>
<feature type="compositionally biased region" description="Basic and acidic residues" evidence="1">
    <location>
        <begin position="353"/>
        <end position="385"/>
    </location>
</feature>
<protein>
    <submittedName>
        <fullName evidence="2">Uncharacterized protein</fullName>
    </submittedName>
</protein>
<reference evidence="2 3" key="1">
    <citation type="submission" date="2021-11" db="EMBL/GenBank/DDBJ databases">
        <title>Black yeast isolated from Biological Soil Crust.</title>
        <authorList>
            <person name="Kurbessoian T."/>
        </authorList>
    </citation>
    <scope>NUCLEOTIDE SEQUENCE [LARGE SCALE GENOMIC DNA]</scope>
    <source>
        <strain evidence="2 3">CCFEE 5522</strain>
    </source>
</reference>
<organism evidence="2 3">
    <name type="scientific">Oleoguttula mirabilis</name>
    <dbReference type="NCBI Taxonomy" id="1507867"/>
    <lineage>
        <taxon>Eukaryota</taxon>
        <taxon>Fungi</taxon>
        <taxon>Dikarya</taxon>
        <taxon>Ascomycota</taxon>
        <taxon>Pezizomycotina</taxon>
        <taxon>Dothideomycetes</taxon>
        <taxon>Dothideomycetidae</taxon>
        <taxon>Mycosphaerellales</taxon>
        <taxon>Teratosphaeriaceae</taxon>
        <taxon>Oleoguttula</taxon>
    </lineage>
</organism>
<comment type="caution">
    <text evidence="2">The sequence shown here is derived from an EMBL/GenBank/DDBJ whole genome shotgun (WGS) entry which is preliminary data.</text>
</comment>
<dbReference type="EMBL" id="JAVFHQ010000005">
    <property type="protein sequence ID" value="KAK4549085.1"/>
    <property type="molecule type" value="Genomic_DNA"/>
</dbReference>
<sequence length="393" mass="43678">MSQGDVYESVMPNWLDIMALNDTPANLANTLDYAASTAHDLAESFEMQFGRKPDTWNVILRWSTLFPMFVKYASADLALSVPTFSMLIADAACDAWRIRSMWAREETNLKVKGELDEQKGGPPPPKKVKAEPKRTSKPPAKSKARRRKEEPQPNAEPAETDYAARALGHIDGPYGAASQFLHLFCTRHDIYALAERPPTWSDIAFIAGCRFERTRDPVARFNAAIPDLVVGLRTAGVITCELAKVLQRRIQDPLDATYQFARHYIDKWTVLWQNAGSYVRVPAWQQVALQDSLSTAHFLCITIADACRDIIELRLLVREKAQMGDHFMLERPPVTASTPSVAERLKGIAMAKAEGDDAETKVKADGEAKAEGRERAEGKAEEEFKTVTNGGAG</sequence>
<feature type="region of interest" description="Disordered" evidence="1">
    <location>
        <begin position="112"/>
        <end position="158"/>
    </location>
</feature>
<keyword evidence="3" id="KW-1185">Reference proteome</keyword>
<gene>
    <name evidence="2" type="ORF">LTR36_007541</name>
</gene>
<name>A0AAV9JU57_9PEZI</name>
<feature type="region of interest" description="Disordered" evidence="1">
    <location>
        <begin position="352"/>
        <end position="393"/>
    </location>
</feature>
<evidence type="ECO:0000313" key="2">
    <source>
        <dbReference type="EMBL" id="KAK4549085.1"/>
    </source>
</evidence>
<evidence type="ECO:0000256" key="1">
    <source>
        <dbReference type="SAM" id="MobiDB-lite"/>
    </source>
</evidence>
<evidence type="ECO:0000313" key="3">
    <source>
        <dbReference type="Proteomes" id="UP001324427"/>
    </source>
</evidence>
<accession>A0AAV9JU57</accession>